<dbReference type="Proteomes" id="UP000573327">
    <property type="component" value="Unassembled WGS sequence"/>
</dbReference>
<dbReference type="GO" id="GO:0016829">
    <property type="term" value="F:lyase activity"/>
    <property type="evidence" value="ECO:0007669"/>
    <property type="project" value="UniProtKB-KW"/>
</dbReference>
<feature type="domain" description="VOC" evidence="1">
    <location>
        <begin position="5"/>
        <end position="123"/>
    </location>
</feature>
<keyword evidence="2" id="KW-0560">Oxidoreductase</keyword>
<organism evidence="2 3">
    <name type="scientific">Kitasatospora gansuensis</name>
    <dbReference type="NCBI Taxonomy" id="258050"/>
    <lineage>
        <taxon>Bacteria</taxon>
        <taxon>Bacillati</taxon>
        <taxon>Actinomycetota</taxon>
        <taxon>Actinomycetes</taxon>
        <taxon>Kitasatosporales</taxon>
        <taxon>Streptomycetaceae</taxon>
        <taxon>Kitasatospora</taxon>
    </lineage>
</organism>
<dbReference type="Pfam" id="PF00903">
    <property type="entry name" value="Glyoxalase"/>
    <property type="match status" value="1"/>
</dbReference>
<comment type="caution">
    <text evidence="2">The sequence shown here is derived from an EMBL/GenBank/DDBJ whole genome shotgun (WGS) entry which is preliminary data.</text>
</comment>
<evidence type="ECO:0000313" key="3">
    <source>
        <dbReference type="Proteomes" id="UP000573327"/>
    </source>
</evidence>
<proteinExistence type="predicted"/>
<dbReference type="Gene3D" id="3.10.180.10">
    <property type="entry name" value="2,3-Dihydroxybiphenyl 1,2-Dioxygenase, domain 1"/>
    <property type="match status" value="1"/>
</dbReference>
<dbReference type="SUPFAM" id="SSF54593">
    <property type="entry name" value="Glyoxalase/Bleomycin resistance protein/Dihydroxybiphenyl dioxygenase"/>
    <property type="match status" value="1"/>
</dbReference>
<evidence type="ECO:0000259" key="1">
    <source>
        <dbReference type="PROSITE" id="PS51819"/>
    </source>
</evidence>
<dbReference type="RefSeq" id="WP_184914253.1">
    <property type="nucleotide sequence ID" value="NZ_JACHJR010000001.1"/>
</dbReference>
<dbReference type="EMBL" id="JACHJR010000001">
    <property type="protein sequence ID" value="MBB4946917.1"/>
    <property type="molecule type" value="Genomic_DNA"/>
</dbReference>
<dbReference type="CDD" id="cd06587">
    <property type="entry name" value="VOC"/>
    <property type="match status" value="1"/>
</dbReference>
<name>A0A7W7WGM0_9ACTN</name>
<keyword evidence="3" id="KW-1185">Reference proteome</keyword>
<keyword evidence="2" id="KW-0456">Lyase</keyword>
<accession>A0A7W7WGM0</accession>
<dbReference type="InterPro" id="IPR029068">
    <property type="entry name" value="Glyas_Bleomycin-R_OHBP_Dase"/>
</dbReference>
<sequence>MLAEATTHTTLPVADMDRAKRWYHDKLGMDPVNEFEGGVMYETAGGKFGLFETAVSGRAGHTQMDFEVGDLKAEMAELRSHGVVFEEYDLPGIKTTDGVAEWPNGAAAWFKDCEGNVLCIMHQDH</sequence>
<dbReference type="InterPro" id="IPR037523">
    <property type="entry name" value="VOC_core"/>
</dbReference>
<dbReference type="InterPro" id="IPR004360">
    <property type="entry name" value="Glyas_Fos-R_dOase_dom"/>
</dbReference>
<keyword evidence="2" id="KW-0223">Dioxygenase</keyword>
<dbReference type="AlphaFoldDB" id="A0A7W7WGM0"/>
<evidence type="ECO:0000313" key="2">
    <source>
        <dbReference type="EMBL" id="MBB4946917.1"/>
    </source>
</evidence>
<dbReference type="GO" id="GO:0051213">
    <property type="term" value="F:dioxygenase activity"/>
    <property type="evidence" value="ECO:0007669"/>
    <property type="project" value="UniProtKB-KW"/>
</dbReference>
<reference evidence="2 3" key="1">
    <citation type="submission" date="2020-08" db="EMBL/GenBank/DDBJ databases">
        <title>Sequencing the genomes of 1000 actinobacteria strains.</title>
        <authorList>
            <person name="Klenk H.-P."/>
        </authorList>
    </citation>
    <scope>NUCLEOTIDE SEQUENCE [LARGE SCALE GENOMIC DNA]</scope>
    <source>
        <strain evidence="2 3">DSM 44786</strain>
    </source>
</reference>
<protein>
    <submittedName>
        <fullName evidence="2">Catechol 2,3-dioxygenase-like lactoylglutathione lyase family enzyme</fullName>
    </submittedName>
</protein>
<dbReference type="PROSITE" id="PS51819">
    <property type="entry name" value="VOC"/>
    <property type="match status" value="1"/>
</dbReference>
<gene>
    <name evidence="2" type="ORF">F4556_002452</name>
</gene>